<dbReference type="STRING" id="29170.A0A368FLV2"/>
<dbReference type="EMBL" id="JOJR01000957">
    <property type="protein sequence ID" value="RCN33204.1"/>
    <property type="molecule type" value="Genomic_DNA"/>
</dbReference>
<proteinExistence type="predicted"/>
<reference evidence="2 3" key="1">
    <citation type="submission" date="2014-10" db="EMBL/GenBank/DDBJ databases">
        <title>Draft genome of the hookworm Ancylostoma caninum.</title>
        <authorList>
            <person name="Mitreva M."/>
        </authorList>
    </citation>
    <scope>NUCLEOTIDE SEQUENCE [LARGE SCALE GENOMIC DNA]</scope>
    <source>
        <strain evidence="2 3">Baltimore</strain>
    </source>
</reference>
<dbReference type="AlphaFoldDB" id="A0A368FLV2"/>
<feature type="chain" id="PRO_5016950582" evidence="1">
    <location>
        <begin position="22"/>
        <end position="118"/>
    </location>
</feature>
<feature type="signal peptide" evidence="1">
    <location>
        <begin position="1"/>
        <end position="21"/>
    </location>
</feature>
<keyword evidence="3" id="KW-1185">Reference proteome</keyword>
<evidence type="ECO:0000313" key="3">
    <source>
        <dbReference type="Proteomes" id="UP000252519"/>
    </source>
</evidence>
<evidence type="ECO:0000313" key="2">
    <source>
        <dbReference type="EMBL" id="RCN33204.1"/>
    </source>
</evidence>
<evidence type="ECO:0000256" key="1">
    <source>
        <dbReference type="SAM" id="SignalP"/>
    </source>
</evidence>
<sequence length="118" mass="13704">MMRFLVLAVFHVTIWLDGIFASIRPYTELTHHCHHLPVSGFLTSQQLDLICHHREQWMKDRDALSAKSVVQEATVDQLKYLRDLEDCTRHNCIEVARSRRRRKVTGHVLLVTGLGSSR</sequence>
<dbReference type="OrthoDB" id="10445306at2759"/>
<protein>
    <submittedName>
        <fullName evidence="2">Uncharacterized protein</fullName>
    </submittedName>
</protein>
<dbReference type="Proteomes" id="UP000252519">
    <property type="component" value="Unassembled WGS sequence"/>
</dbReference>
<name>A0A368FLV2_ANCCA</name>
<accession>A0A368FLV2</accession>
<keyword evidence="1" id="KW-0732">Signal</keyword>
<organism evidence="2 3">
    <name type="scientific">Ancylostoma caninum</name>
    <name type="common">Dog hookworm</name>
    <dbReference type="NCBI Taxonomy" id="29170"/>
    <lineage>
        <taxon>Eukaryota</taxon>
        <taxon>Metazoa</taxon>
        <taxon>Ecdysozoa</taxon>
        <taxon>Nematoda</taxon>
        <taxon>Chromadorea</taxon>
        <taxon>Rhabditida</taxon>
        <taxon>Rhabditina</taxon>
        <taxon>Rhabditomorpha</taxon>
        <taxon>Strongyloidea</taxon>
        <taxon>Ancylostomatidae</taxon>
        <taxon>Ancylostomatinae</taxon>
        <taxon>Ancylostoma</taxon>
    </lineage>
</organism>
<comment type="caution">
    <text evidence="2">The sequence shown here is derived from an EMBL/GenBank/DDBJ whole genome shotgun (WGS) entry which is preliminary data.</text>
</comment>
<gene>
    <name evidence="2" type="ORF">ANCCAN_20969</name>
</gene>